<proteinExistence type="predicted"/>
<evidence type="ECO:0000313" key="1">
    <source>
        <dbReference type="EnsemblPlants" id="MELO3C033920.2.1"/>
    </source>
</evidence>
<organism evidence="1">
    <name type="scientific">Cucumis melo</name>
    <name type="common">Muskmelon</name>
    <dbReference type="NCBI Taxonomy" id="3656"/>
    <lineage>
        <taxon>Eukaryota</taxon>
        <taxon>Viridiplantae</taxon>
        <taxon>Streptophyta</taxon>
        <taxon>Embryophyta</taxon>
        <taxon>Tracheophyta</taxon>
        <taxon>Spermatophyta</taxon>
        <taxon>Magnoliopsida</taxon>
        <taxon>eudicotyledons</taxon>
        <taxon>Gunneridae</taxon>
        <taxon>Pentapetalae</taxon>
        <taxon>rosids</taxon>
        <taxon>fabids</taxon>
        <taxon>Cucurbitales</taxon>
        <taxon>Cucurbitaceae</taxon>
        <taxon>Benincaseae</taxon>
        <taxon>Cucumis</taxon>
    </lineage>
</organism>
<reference evidence="1" key="1">
    <citation type="submission" date="2023-03" db="UniProtKB">
        <authorList>
            <consortium name="EnsemblPlants"/>
        </authorList>
    </citation>
    <scope>IDENTIFICATION</scope>
</reference>
<dbReference type="AlphaFoldDB" id="A0A9I9EHM0"/>
<accession>A0A9I9EHM0</accession>
<dbReference type="EnsemblPlants" id="MELO3C033920.2.1">
    <property type="protein sequence ID" value="MELO3C033920.2.1"/>
    <property type="gene ID" value="MELO3C033920.2"/>
</dbReference>
<sequence>MSRIVWGTIDAFNKALGVRMNSWRVSGFFRSVPLKFLSRSICNQNRKVYTIAKNNENDLKSCDNKETPHLNKICSTARRVAALAAERGWRVYLYDEHGSTAEAKSHMISKQTSARTNSKSVGIESSTFAYNSPDREFLSRILTFHPILFFSPLDYTI</sequence>
<dbReference type="Gramene" id="MELO3C033920.2.1">
    <property type="protein sequence ID" value="MELO3C033920.2.1"/>
    <property type="gene ID" value="MELO3C033920.2"/>
</dbReference>
<protein>
    <submittedName>
        <fullName evidence="1">Uncharacterized protein</fullName>
    </submittedName>
</protein>
<name>A0A9I9EHM0_CUCME</name>